<dbReference type="Proteomes" id="UP000314983">
    <property type="component" value="Chromosome 8"/>
</dbReference>
<protein>
    <recommendedName>
        <fullName evidence="6">CUB domain containing protein 1a</fullName>
    </recommendedName>
</protein>
<reference evidence="5" key="2">
    <citation type="journal article" date="2017" name="Sci. Adv.">
        <title>A tail of two voltages: Proteomic comparison of the three electric organs of the electric eel.</title>
        <authorList>
            <person name="Traeger L.L."/>
            <person name="Sabat G."/>
            <person name="Barrett-Wilt G.A."/>
            <person name="Wells G.B."/>
            <person name="Sussman M.R."/>
        </authorList>
    </citation>
    <scope>NUCLEOTIDE SEQUENCE [LARGE SCALE GENOMIC DNA]</scope>
</reference>
<dbReference type="GeneTree" id="ENSGT00390000010209"/>
<reference evidence="4" key="4">
    <citation type="submission" date="2025-08" db="UniProtKB">
        <authorList>
            <consortium name="Ensembl"/>
        </authorList>
    </citation>
    <scope>IDENTIFICATION</scope>
</reference>
<dbReference type="InterPro" id="IPR038811">
    <property type="entry name" value="CDCP1"/>
</dbReference>
<keyword evidence="1" id="KW-0472">Membrane</keyword>
<reference evidence="4" key="3">
    <citation type="submission" date="2020-05" db="EMBL/GenBank/DDBJ databases">
        <title>Electrophorus electricus (electric eel) genome, fEleEle1, primary haplotype.</title>
        <authorList>
            <person name="Myers G."/>
            <person name="Meyer A."/>
            <person name="Fedrigo O."/>
            <person name="Formenti G."/>
            <person name="Rhie A."/>
            <person name="Tracey A."/>
            <person name="Sims Y."/>
            <person name="Jarvis E.D."/>
        </authorList>
    </citation>
    <scope>NUCLEOTIDE SEQUENCE [LARGE SCALE GENOMIC DNA]</scope>
</reference>
<reference evidence="4" key="5">
    <citation type="submission" date="2025-09" db="UniProtKB">
        <authorList>
            <consortium name="Ensembl"/>
        </authorList>
    </citation>
    <scope>IDENTIFICATION</scope>
</reference>
<evidence type="ECO:0000313" key="5">
    <source>
        <dbReference type="Proteomes" id="UP000314983"/>
    </source>
</evidence>
<evidence type="ECO:0000259" key="3">
    <source>
        <dbReference type="Pfam" id="PF23668"/>
    </source>
</evidence>
<feature type="transmembrane region" description="Helical" evidence="1">
    <location>
        <begin position="547"/>
        <end position="570"/>
    </location>
</feature>
<dbReference type="PANTHER" id="PTHR14477">
    <property type="entry name" value="CUB DOMAIN-CONTAINING PROTEIN 1"/>
    <property type="match status" value="1"/>
</dbReference>
<dbReference type="Ensembl" id="ENSEEET00000007525.2">
    <property type="protein sequence ID" value="ENSEEEP00000007424.2"/>
    <property type="gene ID" value="ENSEEEG00000003899.2"/>
</dbReference>
<name>A0A4W4E665_ELEEL</name>
<keyword evidence="5" id="KW-1185">Reference proteome</keyword>
<dbReference type="Pfam" id="PF23668">
    <property type="entry name" value="CUB_CDCP1_2"/>
    <property type="match status" value="1"/>
</dbReference>
<gene>
    <name evidence="4" type="primary">POT1</name>
</gene>
<dbReference type="Pfam" id="PF23665">
    <property type="entry name" value="CDCP1_CUB_6"/>
    <property type="match status" value="2"/>
</dbReference>
<accession>A0A4W4E665</accession>
<dbReference type="InterPro" id="IPR056266">
    <property type="entry name" value="CDCP1_CUB_3rd_6th"/>
</dbReference>
<dbReference type="AlphaFoldDB" id="A0A4W4E665"/>
<evidence type="ECO:0000256" key="1">
    <source>
        <dbReference type="SAM" id="Phobius"/>
    </source>
</evidence>
<keyword evidence="1" id="KW-1133">Transmembrane helix</keyword>
<organism evidence="4 5">
    <name type="scientific">Electrophorus electricus</name>
    <name type="common">Electric eel</name>
    <name type="synonym">Gymnotus electricus</name>
    <dbReference type="NCBI Taxonomy" id="8005"/>
    <lineage>
        <taxon>Eukaryota</taxon>
        <taxon>Metazoa</taxon>
        <taxon>Chordata</taxon>
        <taxon>Craniata</taxon>
        <taxon>Vertebrata</taxon>
        <taxon>Euteleostomi</taxon>
        <taxon>Actinopterygii</taxon>
        <taxon>Neopterygii</taxon>
        <taxon>Teleostei</taxon>
        <taxon>Ostariophysi</taxon>
        <taxon>Gymnotiformes</taxon>
        <taxon>Gymnotoidei</taxon>
        <taxon>Gymnotidae</taxon>
        <taxon>Electrophorus</taxon>
    </lineage>
</organism>
<feature type="domain" description="CDCP1 third and sixth CUB" evidence="2">
    <location>
        <begin position="170"/>
        <end position="217"/>
    </location>
</feature>
<proteinExistence type="predicted"/>
<evidence type="ECO:0008006" key="6">
    <source>
        <dbReference type="Google" id="ProtNLM"/>
    </source>
</evidence>
<dbReference type="PANTHER" id="PTHR14477:SF1">
    <property type="entry name" value="CUB DOMAIN-CONTAINING PROTEIN 1"/>
    <property type="match status" value="1"/>
</dbReference>
<feature type="domain" description="CDCP1 third and sixth CUB" evidence="2">
    <location>
        <begin position="426"/>
        <end position="538"/>
    </location>
</feature>
<reference evidence="5" key="1">
    <citation type="journal article" date="2014" name="Science">
        <title>Nonhuman genetics. Genomic basis for the convergent evolution of electric organs.</title>
        <authorList>
            <person name="Gallant J.R."/>
            <person name="Traeger L.L."/>
            <person name="Volkening J.D."/>
            <person name="Moffett H."/>
            <person name="Chen P.H."/>
            <person name="Novina C.D."/>
            <person name="Phillips G.N.Jr."/>
            <person name="Anand R."/>
            <person name="Wells G.B."/>
            <person name="Pinch M."/>
            <person name="Guth R."/>
            <person name="Unguez G.A."/>
            <person name="Albert J.S."/>
            <person name="Zakon H.H."/>
            <person name="Samanta M.P."/>
            <person name="Sussman M.R."/>
        </authorList>
    </citation>
    <scope>NUCLEOTIDE SEQUENCE [LARGE SCALE GENOMIC DNA]</scope>
</reference>
<keyword evidence="1" id="KW-0812">Transmembrane</keyword>
<evidence type="ECO:0000259" key="2">
    <source>
        <dbReference type="Pfam" id="PF23665"/>
    </source>
</evidence>
<dbReference type="InterPro" id="IPR056269">
    <property type="entry name" value="CUB_CDCP1_2nd_5th"/>
</dbReference>
<dbReference type="OMA" id="HFRISVM"/>
<sequence length="695" mass="76829">VKPEPGTRVIIRRSSEESNCTVCVGEDPACSKTKILSDPQNMTVEFTCPSPQDIFTVEVNRDLGNSILPDFKQIFTWDLKVSPAKAFQLDFPASGMKQIQSLEQCLDKHTYTILMYSRAGTVPIGTFCRTGTITRIVVSAFPVSSSAGSISAVVDVVLARGVSNTDFFSPSNIPSDYVMKWNFVVPPMHNFTVNFVKYTEPECQSKMARVTYQQDNNPPIDKSVINMQILLAVILSHLDLCTVDLQNDEALSLQLEHTTLDSFCELSVDSVVQKTIIVPPGSKAILSFLDCRSDELLLTAKKTIGNHYKCSLSTCNGLSCHTVLMQSEVTWVLQMPQDGAVELRAPQGSLNQLGPGQDCVTPMSVLVSEADGSRIGCFSSLAGKGYIDKVQISSNVTVTAPVTSGLFAVKFSLSISPSLCLFLTDNLIYTIFLSPLGLSTVLLMTPNWPGTMKSESTLSWIVNIPEEYRAELSFLNVSQPRCREGHTEMIIKEMGSEIEQSFREDNAFDHKVDMSGSFYLNMSNCEPGYGHFAILSQLSLQKKSKKLLSIILGVIGALLAVSWLVIFLLLHNRKKKHQLANRSSICIPKGIASLPGDASFPKIRANNESHVYDYIDETMVYGHLLEDERLREGGGQFNGHQVDTYRMFTGTVDTMAVNSEPDGCQGPETDSYHPFLEHTYRNLWRSELPCGHVVR</sequence>
<evidence type="ECO:0000313" key="4">
    <source>
        <dbReference type="Ensembl" id="ENSEEEP00000007424.2"/>
    </source>
</evidence>
<feature type="domain" description="CDCP1 second and fifth CUB" evidence="3">
    <location>
        <begin position="62"/>
        <end position="138"/>
    </location>
</feature>